<evidence type="ECO:0000256" key="1">
    <source>
        <dbReference type="ARBA" id="ARBA00004123"/>
    </source>
</evidence>
<evidence type="ECO:0000313" key="13">
    <source>
        <dbReference type="EMBL" id="KOB75790.1"/>
    </source>
</evidence>
<name>A0A0L7LK39_OPEBR</name>
<evidence type="ECO:0000256" key="2">
    <source>
        <dbReference type="ARBA" id="ARBA00006991"/>
    </source>
</evidence>
<evidence type="ECO:0000256" key="7">
    <source>
        <dbReference type="ARBA" id="ARBA00023015"/>
    </source>
</evidence>
<proteinExistence type="inferred from homology"/>
<dbReference type="FunFam" id="3.30.160.60:FF:001480">
    <property type="entry name" value="Si:cabz01071911.3"/>
    <property type="match status" value="1"/>
</dbReference>
<dbReference type="AlphaFoldDB" id="A0A0L7LK39"/>
<keyword evidence="5 11" id="KW-0863">Zinc-finger</keyword>
<dbReference type="GO" id="GO:0006979">
    <property type="term" value="P:response to oxidative stress"/>
    <property type="evidence" value="ECO:0007669"/>
    <property type="project" value="InterPro"/>
</dbReference>
<dbReference type="FunFam" id="3.30.160.60:FF:000690">
    <property type="entry name" value="Zinc finger protein 354C"/>
    <property type="match status" value="1"/>
</dbReference>
<organism evidence="13 14">
    <name type="scientific">Operophtera brumata</name>
    <name type="common">Winter moth</name>
    <name type="synonym">Phalaena brumata</name>
    <dbReference type="NCBI Taxonomy" id="104452"/>
    <lineage>
        <taxon>Eukaryota</taxon>
        <taxon>Metazoa</taxon>
        <taxon>Ecdysozoa</taxon>
        <taxon>Arthropoda</taxon>
        <taxon>Hexapoda</taxon>
        <taxon>Insecta</taxon>
        <taxon>Pterygota</taxon>
        <taxon>Neoptera</taxon>
        <taxon>Endopterygota</taxon>
        <taxon>Lepidoptera</taxon>
        <taxon>Glossata</taxon>
        <taxon>Ditrysia</taxon>
        <taxon>Geometroidea</taxon>
        <taxon>Geometridae</taxon>
        <taxon>Larentiinae</taxon>
        <taxon>Operophtera</taxon>
    </lineage>
</organism>
<dbReference type="Gene3D" id="1.10.640.10">
    <property type="entry name" value="Haem peroxidase domain superfamily, animal type"/>
    <property type="match status" value="1"/>
</dbReference>
<feature type="domain" description="C2H2-type" evidence="12">
    <location>
        <begin position="423"/>
        <end position="450"/>
    </location>
</feature>
<dbReference type="Gene3D" id="3.30.160.60">
    <property type="entry name" value="Classic Zinc Finger"/>
    <property type="match status" value="9"/>
</dbReference>
<dbReference type="GO" id="GO:0000785">
    <property type="term" value="C:chromatin"/>
    <property type="evidence" value="ECO:0007669"/>
    <property type="project" value="UniProtKB-ARBA"/>
</dbReference>
<dbReference type="GO" id="GO:0040029">
    <property type="term" value="P:epigenetic regulation of gene expression"/>
    <property type="evidence" value="ECO:0007669"/>
    <property type="project" value="UniProtKB-ARBA"/>
</dbReference>
<feature type="domain" description="C2H2-type" evidence="12">
    <location>
        <begin position="366"/>
        <end position="394"/>
    </location>
</feature>
<dbReference type="GO" id="GO:0043565">
    <property type="term" value="F:sequence-specific DNA binding"/>
    <property type="evidence" value="ECO:0007669"/>
    <property type="project" value="UniProtKB-ARBA"/>
</dbReference>
<feature type="domain" description="C2H2-type" evidence="12">
    <location>
        <begin position="251"/>
        <end position="279"/>
    </location>
</feature>
<dbReference type="SUPFAM" id="SSF48113">
    <property type="entry name" value="Heme-dependent peroxidases"/>
    <property type="match status" value="1"/>
</dbReference>
<sequence>MPAKEVPERKRRVQQRAAPPVGTARDVFLRLIPANYANRVSQPLEEPHLPAASLAVRAAAQLTEPADHDYVTSMLAAWGQLLVSDLVATANGNQDCGEGPCDYVRSAPVRNRDSCGFEVREQMNLATSFLDGSALYGSSEKELRSLRLYDAGKIDPNMQYLASEKGRLSSHVRATHLKEKRHLCNLCDAKFFGKACLRKHMLMHSGEKKYQCGLCQKAYGRNCPQCPETFLHYYQRLKHISSIHGMKLKEFKCDLCAKVFIASGKLYAHVRATHLKEKRYACDVCNTKFFSTTLLKNHMLSHSGERKYQCACDKVFRSKNAKKEHYAYIHMKVKRHRCPQCPETFRNYFQRSKHISLIHGMKTKEFKCDLCPKVFTVSGKLRVHVRYAHLKLKRYACEVCEWKFYSSSELKQHMVTHSGERKYQCNVCKKSYARKYTLREHMRIHDNDRRFCNKESLKRHMVIHTGEKNYKCEVCGMAFLRRKNLKDHLRLHDIH</sequence>
<evidence type="ECO:0000256" key="11">
    <source>
        <dbReference type="PROSITE-ProRule" id="PRU00042"/>
    </source>
</evidence>
<dbReference type="EMBL" id="JTDY01000810">
    <property type="protein sequence ID" value="KOB75790.1"/>
    <property type="molecule type" value="Genomic_DNA"/>
</dbReference>
<dbReference type="GO" id="GO:0003682">
    <property type="term" value="F:chromatin binding"/>
    <property type="evidence" value="ECO:0007669"/>
    <property type="project" value="UniProtKB-ARBA"/>
</dbReference>
<comment type="similarity">
    <text evidence="2">Belongs to the krueppel C2H2-type zinc-finger protein family.</text>
</comment>
<comment type="caution">
    <text evidence="13">The sequence shown here is derived from an EMBL/GenBank/DDBJ whole genome shotgun (WGS) entry which is preliminary data.</text>
</comment>
<dbReference type="PROSITE" id="PS50157">
    <property type="entry name" value="ZINC_FINGER_C2H2_2"/>
    <property type="match status" value="7"/>
</dbReference>
<keyword evidence="6" id="KW-0862">Zinc</keyword>
<dbReference type="InterPro" id="IPR050826">
    <property type="entry name" value="Krueppel_C2H2_ZnFinger"/>
</dbReference>
<feature type="domain" description="C2H2-type" evidence="12">
    <location>
        <begin position="395"/>
        <end position="422"/>
    </location>
</feature>
<dbReference type="GO" id="GO:0005634">
    <property type="term" value="C:nucleus"/>
    <property type="evidence" value="ECO:0007669"/>
    <property type="project" value="UniProtKB-SubCell"/>
</dbReference>
<dbReference type="STRING" id="104452.A0A0L7LK39"/>
<comment type="subcellular location">
    <subcellularLocation>
        <location evidence="1">Nucleus</location>
    </subcellularLocation>
</comment>
<keyword evidence="7" id="KW-0805">Transcription regulation</keyword>
<evidence type="ECO:0000259" key="12">
    <source>
        <dbReference type="PROSITE" id="PS50157"/>
    </source>
</evidence>
<keyword evidence="8" id="KW-0238">DNA-binding</keyword>
<keyword evidence="14" id="KW-1185">Reference proteome</keyword>
<dbReference type="GO" id="GO:0008270">
    <property type="term" value="F:zinc ion binding"/>
    <property type="evidence" value="ECO:0007669"/>
    <property type="project" value="UniProtKB-KW"/>
</dbReference>
<accession>A0A0L7LK39</accession>
<dbReference type="PROSITE" id="PS00028">
    <property type="entry name" value="ZINC_FINGER_C2H2_1"/>
    <property type="match status" value="7"/>
</dbReference>
<dbReference type="Proteomes" id="UP000037510">
    <property type="component" value="Unassembled WGS sequence"/>
</dbReference>
<evidence type="ECO:0000256" key="10">
    <source>
        <dbReference type="ARBA" id="ARBA00023242"/>
    </source>
</evidence>
<keyword evidence="4" id="KW-0677">Repeat</keyword>
<reference evidence="13 14" key="1">
    <citation type="journal article" date="2015" name="Genome Biol. Evol.">
        <title>The genome of winter moth (Operophtera brumata) provides a genomic perspective on sexual dimorphism and phenology.</title>
        <authorList>
            <person name="Derks M.F."/>
            <person name="Smit S."/>
            <person name="Salis L."/>
            <person name="Schijlen E."/>
            <person name="Bossers A."/>
            <person name="Mateman C."/>
            <person name="Pijl A.S."/>
            <person name="de Ridder D."/>
            <person name="Groenen M.A."/>
            <person name="Visser M.E."/>
            <person name="Megens H.J."/>
        </authorList>
    </citation>
    <scope>NUCLEOTIDE SEQUENCE [LARGE SCALE GENOMIC DNA]</scope>
    <source>
        <strain evidence="13">WM2013NL</strain>
        <tissue evidence="13">Head and thorax</tissue>
    </source>
</reference>
<dbReference type="SUPFAM" id="SSF57667">
    <property type="entry name" value="beta-beta-alpha zinc fingers"/>
    <property type="match status" value="6"/>
</dbReference>
<protein>
    <recommendedName>
        <fullName evidence="12">C2H2-type domain-containing protein</fullName>
    </recommendedName>
</protein>
<evidence type="ECO:0000313" key="14">
    <source>
        <dbReference type="Proteomes" id="UP000037510"/>
    </source>
</evidence>
<evidence type="ECO:0000256" key="3">
    <source>
        <dbReference type="ARBA" id="ARBA00022723"/>
    </source>
</evidence>
<keyword evidence="10" id="KW-0539">Nucleus</keyword>
<dbReference type="InterPro" id="IPR013087">
    <property type="entry name" value="Znf_C2H2_type"/>
</dbReference>
<dbReference type="Pfam" id="PF00096">
    <property type="entry name" value="zf-C2H2"/>
    <property type="match status" value="5"/>
</dbReference>
<evidence type="ECO:0000256" key="4">
    <source>
        <dbReference type="ARBA" id="ARBA00022737"/>
    </source>
</evidence>
<dbReference type="InterPro" id="IPR019791">
    <property type="entry name" value="Haem_peroxidase_animal"/>
</dbReference>
<dbReference type="InterPro" id="IPR036236">
    <property type="entry name" value="Znf_C2H2_sf"/>
</dbReference>
<evidence type="ECO:0000256" key="9">
    <source>
        <dbReference type="ARBA" id="ARBA00023163"/>
    </source>
</evidence>
<dbReference type="GO" id="GO:0020037">
    <property type="term" value="F:heme binding"/>
    <property type="evidence" value="ECO:0007669"/>
    <property type="project" value="InterPro"/>
</dbReference>
<evidence type="ECO:0000256" key="6">
    <source>
        <dbReference type="ARBA" id="ARBA00022833"/>
    </source>
</evidence>
<feature type="domain" description="C2H2-type" evidence="12">
    <location>
        <begin position="470"/>
        <end position="495"/>
    </location>
</feature>
<evidence type="ECO:0000256" key="8">
    <source>
        <dbReference type="ARBA" id="ARBA00023125"/>
    </source>
</evidence>
<keyword evidence="3" id="KW-0479">Metal-binding</keyword>
<dbReference type="InterPro" id="IPR037120">
    <property type="entry name" value="Haem_peroxidase_sf_animal"/>
</dbReference>
<feature type="domain" description="C2H2-type" evidence="12">
    <location>
        <begin position="280"/>
        <end position="307"/>
    </location>
</feature>
<gene>
    <name evidence="13" type="ORF">OBRU01_05948</name>
</gene>
<feature type="domain" description="C2H2-type" evidence="12">
    <location>
        <begin position="182"/>
        <end position="209"/>
    </location>
</feature>
<dbReference type="SMART" id="SM00355">
    <property type="entry name" value="ZnF_C2H2"/>
    <property type="match status" value="10"/>
</dbReference>
<dbReference type="InterPro" id="IPR010255">
    <property type="entry name" value="Haem_peroxidase_sf"/>
</dbReference>
<dbReference type="Pfam" id="PF03098">
    <property type="entry name" value="An_peroxidase"/>
    <property type="match status" value="1"/>
</dbReference>
<dbReference type="PANTHER" id="PTHR24377">
    <property type="entry name" value="IP01015P-RELATED"/>
    <property type="match status" value="1"/>
</dbReference>
<evidence type="ECO:0000256" key="5">
    <source>
        <dbReference type="ARBA" id="ARBA00022771"/>
    </source>
</evidence>
<dbReference type="GO" id="GO:0004601">
    <property type="term" value="F:peroxidase activity"/>
    <property type="evidence" value="ECO:0007669"/>
    <property type="project" value="InterPro"/>
</dbReference>
<keyword evidence="9" id="KW-0804">Transcription</keyword>